<name>A0A1I5NWN6_9EURY</name>
<accession>A0A1I5NWN6</accession>
<keyword evidence="2" id="KW-1185">Reference proteome</keyword>
<dbReference type="EMBL" id="FOXI01000002">
    <property type="protein sequence ID" value="SFP26172.1"/>
    <property type="molecule type" value="Genomic_DNA"/>
</dbReference>
<dbReference type="AlphaFoldDB" id="A0A1I5NWN6"/>
<evidence type="ECO:0000313" key="1">
    <source>
        <dbReference type="EMBL" id="SFP26172.1"/>
    </source>
</evidence>
<dbReference type="InterPro" id="IPR055944">
    <property type="entry name" value="DUF7522"/>
</dbReference>
<dbReference type="RefSeq" id="WP_074875794.1">
    <property type="nucleotide sequence ID" value="NZ_FOXI01000002.1"/>
</dbReference>
<sequence length="128" mass="14511">MNEHYQQLVQLVKEQAGRNLRSAFCYDADDWTALYVRTDLATDDLQSAVPSLAERARSQEPLVRNRDYPGLGEQRASVFLHENAVLVQFDEPETESGIVLTLDSDVARNLSQFVAECETVLADPQRRQ</sequence>
<proteinExistence type="predicted"/>
<dbReference type="Proteomes" id="UP000183769">
    <property type="component" value="Unassembled WGS sequence"/>
</dbReference>
<protein>
    <submittedName>
        <fullName evidence="1">Uncharacterized protein</fullName>
    </submittedName>
</protein>
<organism evidence="1 2">
    <name type="scientific">Halolamina pelagica</name>
    <dbReference type="NCBI Taxonomy" id="699431"/>
    <lineage>
        <taxon>Archaea</taxon>
        <taxon>Methanobacteriati</taxon>
        <taxon>Methanobacteriota</taxon>
        <taxon>Stenosarchaea group</taxon>
        <taxon>Halobacteria</taxon>
        <taxon>Halobacteriales</taxon>
        <taxon>Haloferacaceae</taxon>
    </lineage>
</organism>
<reference evidence="2" key="1">
    <citation type="submission" date="2016-10" db="EMBL/GenBank/DDBJ databases">
        <authorList>
            <person name="Varghese N."/>
            <person name="Submissions S."/>
        </authorList>
    </citation>
    <scope>NUCLEOTIDE SEQUENCE [LARGE SCALE GENOMIC DNA]</scope>
    <source>
        <strain evidence="2">CGMCC 1.10329</strain>
    </source>
</reference>
<dbReference type="OrthoDB" id="199238at2157"/>
<dbReference type="Pfam" id="PF24366">
    <property type="entry name" value="DUF7522"/>
    <property type="match status" value="1"/>
</dbReference>
<evidence type="ECO:0000313" key="2">
    <source>
        <dbReference type="Proteomes" id="UP000183769"/>
    </source>
</evidence>
<gene>
    <name evidence="1" type="ORF">SAMN05216277_102229</name>
</gene>